<keyword evidence="4 7" id="KW-0560">Oxidoreductase</keyword>
<evidence type="ECO:0000256" key="6">
    <source>
        <dbReference type="ARBA" id="ARBA00023033"/>
    </source>
</evidence>
<dbReference type="AlphaFoldDB" id="A0A7X0IGW8"/>
<dbReference type="PROSITE" id="PS00086">
    <property type="entry name" value="CYTOCHROME_P450"/>
    <property type="match status" value="1"/>
</dbReference>
<dbReference type="Pfam" id="PF00067">
    <property type="entry name" value="p450"/>
    <property type="match status" value="1"/>
</dbReference>
<dbReference type="GO" id="GO:0020037">
    <property type="term" value="F:heme binding"/>
    <property type="evidence" value="ECO:0007669"/>
    <property type="project" value="InterPro"/>
</dbReference>
<evidence type="ECO:0000313" key="8">
    <source>
        <dbReference type="EMBL" id="MBB6474946.1"/>
    </source>
</evidence>
<evidence type="ECO:0000256" key="1">
    <source>
        <dbReference type="ARBA" id="ARBA00010617"/>
    </source>
</evidence>
<evidence type="ECO:0000313" key="9">
    <source>
        <dbReference type="Proteomes" id="UP000555564"/>
    </source>
</evidence>
<keyword evidence="2 7" id="KW-0349">Heme</keyword>
<protein>
    <submittedName>
        <fullName evidence="8">Cytochrome P450</fullName>
    </submittedName>
</protein>
<dbReference type="GO" id="GO:0004497">
    <property type="term" value="F:monooxygenase activity"/>
    <property type="evidence" value="ECO:0007669"/>
    <property type="project" value="UniProtKB-KW"/>
</dbReference>
<dbReference type="PANTHER" id="PTHR46696:SF1">
    <property type="entry name" value="CYTOCHROME P450 YJIB-RELATED"/>
    <property type="match status" value="1"/>
</dbReference>
<accession>A0A7X0IGW8</accession>
<dbReference type="InterPro" id="IPR017972">
    <property type="entry name" value="Cyt_P450_CS"/>
</dbReference>
<dbReference type="PANTHER" id="PTHR46696">
    <property type="entry name" value="P450, PUTATIVE (EUROFUNG)-RELATED"/>
    <property type="match status" value="1"/>
</dbReference>
<evidence type="ECO:0000256" key="3">
    <source>
        <dbReference type="ARBA" id="ARBA00022723"/>
    </source>
</evidence>
<proteinExistence type="inferred from homology"/>
<comment type="caution">
    <text evidence="8">The sequence shown here is derived from an EMBL/GenBank/DDBJ whole genome shotgun (WGS) entry which is preliminary data.</text>
</comment>
<dbReference type="PRINTS" id="PR00359">
    <property type="entry name" value="BP450"/>
</dbReference>
<evidence type="ECO:0000256" key="5">
    <source>
        <dbReference type="ARBA" id="ARBA00023004"/>
    </source>
</evidence>
<gene>
    <name evidence="8" type="ORF">BJ992_004377</name>
</gene>
<dbReference type="PRINTS" id="PR00385">
    <property type="entry name" value="P450"/>
</dbReference>
<evidence type="ECO:0000256" key="2">
    <source>
        <dbReference type="ARBA" id="ARBA00022617"/>
    </source>
</evidence>
<dbReference type="InterPro" id="IPR036396">
    <property type="entry name" value="Cyt_P450_sf"/>
</dbReference>
<organism evidence="8 9">
    <name type="scientific">Sphaerisporangium rubeum</name>
    <dbReference type="NCBI Taxonomy" id="321317"/>
    <lineage>
        <taxon>Bacteria</taxon>
        <taxon>Bacillati</taxon>
        <taxon>Actinomycetota</taxon>
        <taxon>Actinomycetes</taxon>
        <taxon>Streptosporangiales</taxon>
        <taxon>Streptosporangiaceae</taxon>
        <taxon>Sphaerisporangium</taxon>
    </lineage>
</organism>
<dbReference type="GO" id="GO:0016705">
    <property type="term" value="F:oxidoreductase activity, acting on paired donors, with incorporation or reduction of molecular oxygen"/>
    <property type="evidence" value="ECO:0007669"/>
    <property type="project" value="InterPro"/>
</dbReference>
<comment type="similarity">
    <text evidence="1 7">Belongs to the cytochrome P450 family.</text>
</comment>
<keyword evidence="3 7" id="KW-0479">Metal-binding</keyword>
<evidence type="ECO:0000256" key="7">
    <source>
        <dbReference type="RuleBase" id="RU000461"/>
    </source>
</evidence>
<name>A0A7X0IGW8_9ACTN</name>
<evidence type="ECO:0000256" key="4">
    <source>
        <dbReference type="ARBA" id="ARBA00023002"/>
    </source>
</evidence>
<dbReference type="SUPFAM" id="SSF48264">
    <property type="entry name" value="Cytochrome P450"/>
    <property type="match status" value="1"/>
</dbReference>
<dbReference type="Gene3D" id="1.10.630.10">
    <property type="entry name" value="Cytochrome P450"/>
    <property type="match status" value="1"/>
</dbReference>
<dbReference type="Proteomes" id="UP000555564">
    <property type="component" value="Unassembled WGS sequence"/>
</dbReference>
<dbReference type="FunFam" id="1.10.630.10:FF:000018">
    <property type="entry name" value="Cytochrome P450 monooxygenase"/>
    <property type="match status" value="1"/>
</dbReference>
<dbReference type="RefSeq" id="WP_184983894.1">
    <property type="nucleotide sequence ID" value="NZ_BAAALO010000002.1"/>
</dbReference>
<keyword evidence="9" id="KW-1185">Reference proteome</keyword>
<dbReference type="InterPro" id="IPR001128">
    <property type="entry name" value="Cyt_P450"/>
</dbReference>
<dbReference type="GO" id="GO:0005506">
    <property type="term" value="F:iron ion binding"/>
    <property type="evidence" value="ECO:0007669"/>
    <property type="project" value="InterPro"/>
</dbReference>
<reference evidence="8 9" key="1">
    <citation type="submission" date="2020-08" db="EMBL/GenBank/DDBJ databases">
        <title>Sequencing the genomes of 1000 actinobacteria strains.</title>
        <authorList>
            <person name="Klenk H.-P."/>
        </authorList>
    </citation>
    <scope>NUCLEOTIDE SEQUENCE [LARGE SCALE GENOMIC DNA]</scope>
    <source>
        <strain evidence="8 9">DSM 44936</strain>
    </source>
</reference>
<keyword evidence="5 7" id="KW-0408">Iron</keyword>
<dbReference type="InterPro" id="IPR002397">
    <property type="entry name" value="Cyt_P450_B"/>
</dbReference>
<keyword evidence="6 7" id="KW-0503">Monooxygenase</keyword>
<sequence>MHDSSSPLAIYDWYREMRTANPVFRDDVFNAWHVLRYEDVRAILSDPATFQSDRPAFRRPPVDVYDPGEDTMARADGARHRMLRGLVNQAFTPRVVERMEPRVRLLCDELLDAVAQDGEMEVVADVAYPLPIRIVMEMLGVPAERSAEFRRWSNAVVSGGSGVADVGADAEIDAMREFFAGVLADRRRTPGDDLISRLLAAESQGERLTERQLLNFCALMLIAGHETTTSLIANTVYCLETVPGLLDLARRDDCAPVPRVVDEVLRYASPVQSVLRFAVADVELHGRRIKAGDTVFPFIGSANRDEAEFPQPDRFDIQRPTGRGLAFGHGIHYCLGAPLARLEATIVVSEMLRRFPGKWLTRDVDADTSAPRFLFGIRRLPLTWEG</sequence>
<dbReference type="EMBL" id="JACHIU010000001">
    <property type="protein sequence ID" value="MBB6474946.1"/>
    <property type="molecule type" value="Genomic_DNA"/>
</dbReference>